<comment type="caution">
    <text evidence="2">The sequence shown here is derived from an EMBL/GenBank/DDBJ whole genome shotgun (WGS) entry which is preliminary data.</text>
</comment>
<protein>
    <recommendedName>
        <fullName evidence="4">Secreted protein</fullName>
    </recommendedName>
</protein>
<evidence type="ECO:0008006" key="4">
    <source>
        <dbReference type="Google" id="ProtNLM"/>
    </source>
</evidence>
<keyword evidence="1" id="KW-1133">Transmembrane helix</keyword>
<evidence type="ECO:0000313" key="3">
    <source>
        <dbReference type="Proteomes" id="UP001234178"/>
    </source>
</evidence>
<reference evidence="2 3" key="1">
    <citation type="journal article" date="2023" name="Nucleic Acids Res.">
        <title>The hologenome of Daphnia magna reveals possible DNA methylation and microbiome-mediated evolution of the host genome.</title>
        <authorList>
            <person name="Chaturvedi A."/>
            <person name="Li X."/>
            <person name="Dhandapani V."/>
            <person name="Marshall H."/>
            <person name="Kissane S."/>
            <person name="Cuenca-Cambronero M."/>
            <person name="Asole G."/>
            <person name="Calvet F."/>
            <person name="Ruiz-Romero M."/>
            <person name="Marangio P."/>
            <person name="Guigo R."/>
            <person name="Rago D."/>
            <person name="Mirbahai L."/>
            <person name="Eastwood N."/>
            <person name="Colbourne J.K."/>
            <person name="Zhou J."/>
            <person name="Mallon E."/>
            <person name="Orsini L."/>
        </authorList>
    </citation>
    <scope>NUCLEOTIDE SEQUENCE [LARGE SCALE GENOMIC DNA]</scope>
    <source>
        <strain evidence="2">LRV0_1</strain>
    </source>
</reference>
<proteinExistence type="predicted"/>
<feature type="transmembrane region" description="Helical" evidence="1">
    <location>
        <begin position="15"/>
        <end position="35"/>
    </location>
</feature>
<organism evidence="2 3">
    <name type="scientific">Daphnia magna</name>
    <dbReference type="NCBI Taxonomy" id="35525"/>
    <lineage>
        <taxon>Eukaryota</taxon>
        <taxon>Metazoa</taxon>
        <taxon>Ecdysozoa</taxon>
        <taxon>Arthropoda</taxon>
        <taxon>Crustacea</taxon>
        <taxon>Branchiopoda</taxon>
        <taxon>Diplostraca</taxon>
        <taxon>Cladocera</taxon>
        <taxon>Anomopoda</taxon>
        <taxon>Daphniidae</taxon>
        <taxon>Daphnia</taxon>
    </lineage>
</organism>
<name>A0ABQ9ZBK6_9CRUS</name>
<keyword evidence="3" id="KW-1185">Reference proteome</keyword>
<evidence type="ECO:0000256" key="1">
    <source>
        <dbReference type="SAM" id="Phobius"/>
    </source>
</evidence>
<dbReference type="EMBL" id="JAOYFB010000003">
    <property type="protein sequence ID" value="KAK4010296.1"/>
    <property type="molecule type" value="Genomic_DNA"/>
</dbReference>
<gene>
    <name evidence="2" type="ORF">OUZ56_019441</name>
</gene>
<evidence type="ECO:0000313" key="2">
    <source>
        <dbReference type="EMBL" id="KAK4010296.1"/>
    </source>
</evidence>
<dbReference type="Proteomes" id="UP001234178">
    <property type="component" value="Unassembled WGS sequence"/>
</dbReference>
<accession>A0ABQ9ZBK6</accession>
<keyword evidence="1" id="KW-0472">Membrane</keyword>
<sequence length="68" mass="7325">MYCIPSPPLHSLRNGYASLLLLLIFKLGSLITPACRRRARVTAAAREKNLLAFRSEPAEISTGGGGNI</sequence>
<keyword evidence="1" id="KW-0812">Transmembrane</keyword>